<evidence type="ECO:0000313" key="5">
    <source>
        <dbReference type="Proteomes" id="UP000836841"/>
    </source>
</evidence>
<feature type="compositionally biased region" description="Basic residues" evidence="1">
    <location>
        <begin position="357"/>
        <end position="366"/>
    </location>
</feature>
<dbReference type="AlphaFoldDB" id="A0AAU9REH3"/>
<evidence type="ECO:0000256" key="2">
    <source>
        <dbReference type="SAM" id="Phobius"/>
    </source>
</evidence>
<gene>
    <name evidence="4" type="ORF">TAV2_LOCUS771</name>
</gene>
<dbReference type="EMBL" id="OU466857">
    <property type="protein sequence ID" value="CAH2037891.1"/>
    <property type="molecule type" value="Genomic_DNA"/>
</dbReference>
<keyword evidence="2" id="KW-1133">Transmembrane helix</keyword>
<keyword evidence="5" id="KW-1185">Reference proteome</keyword>
<dbReference type="PANTHER" id="PTHR12883:SF1">
    <property type="entry name" value="DUF1682 DOMAIN-CONTAINING PROTEIN"/>
    <property type="match status" value="1"/>
</dbReference>
<reference evidence="4 5" key="1">
    <citation type="submission" date="2022-03" db="EMBL/GenBank/DDBJ databases">
        <authorList>
            <person name="Nunn A."/>
            <person name="Chopra R."/>
            <person name="Nunn A."/>
            <person name="Contreras Garrido A."/>
        </authorList>
    </citation>
    <scope>NUCLEOTIDE SEQUENCE [LARGE SCALE GENOMIC DNA]</scope>
</reference>
<dbReference type="Pfam" id="PF07946">
    <property type="entry name" value="CCDC47"/>
    <property type="match status" value="1"/>
</dbReference>
<dbReference type="Proteomes" id="UP000836841">
    <property type="component" value="Chromosome 1"/>
</dbReference>
<proteinExistence type="predicted"/>
<dbReference type="GO" id="GO:0005509">
    <property type="term" value="F:calcium ion binding"/>
    <property type="evidence" value="ECO:0007669"/>
    <property type="project" value="InterPro"/>
</dbReference>
<keyword evidence="2" id="KW-0812">Transmembrane</keyword>
<keyword evidence="2" id="KW-0472">Membrane</keyword>
<evidence type="ECO:0000313" key="4">
    <source>
        <dbReference type="EMBL" id="CAH2037891.1"/>
    </source>
</evidence>
<organism evidence="4 5">
    <name type="scientific">Thlaspi arvense</name>
    <name type="common">Field penny-cress</name>
    <dbReference type="NCBI Taxonomy" id="13288"/>
    <lineage>
        <taxon>Eukaryota</taxon>
        <taxon>Viridiplantae</taxon>
        <taxon>Streptophyta</taxon>
        <taxon>Embryophyta</taxon>
        <taxon>Tracheophyta</taxon>
        <taxon>Spermatophyta</taxon>
        <taxon>Magnoliopsida</taxon>
        <taxon>eudicotyledons</taxon>
        <taxon>Gunneridae</taxon>
        <taxon>Pentapetalae</taxon>
        <taxon>rosids</taxon>
        <taxon>malvids</taxon>
        <taxon>Brassicales</taxon>
        <taxon>Brassicaceae</taxon>
        <taxon>Thlaspideae</taxon>
        <taxon>Thlaspi</taxon>
    </lineage>
</organism>
<evidence type="ECO:0000256" key="3">
    <source>
        <dbReference type="SAM" id="SignalP"/>
    </source>
</evidence>
<dbReference type="GO" id="GO:0005783">
    <property type="term" value="C:endoplasmic reticulum"/>
    <property type="evidence" value="ECO:0007669"/>
    <property type="project" value="InterPro"/>
</dbReference>
<dbReference type="InterPro" id="IPR012879">
    <property type="entry name" value="CCDC47"/>
</dbReference>
<feature type="transmembrane region" description="Helical" evidence="2">
    <location>
        <begin position="96"/>
        <end position="115"/>
    </location>
</feature>
<feature type="compositionally biased region" description="Low complexity" evidence="1">
    <location>
        <begin position="56"/>
        <end position="71"/>
    </location>
</feature>
<keyword evidence="3" id="KW-0732">Signal</keyword>
<feature type="region of interest" description="Disordered" evidence="1">
    <location>
        <begin position="357"/>
        <end position="385"/>
    </location>
</feature>
<feature type="signal peptide" evidence="3">
    <location>
        <begin position="1"/>
        <end position="24"/>
    </location>
</feature>
<feature type="region of interest" description="Disordered" evidence="1">
    <location>
        <begin position="39"/>
        <end position="77"/>
    </location>
</feature>
<feature type="compositionally biased region" description="Basic and acidic residues" evidence="1">
    <location>
        <begin position="369"/>
        <end position="385"/>
    </location>
</feature>
<sequence>MNRPLSLFNIALIAFLCLHYRVLSGDVLENTTELHHSPLVTQSESTVLDLEPSREPNSTPTSKSDPSPTQKPSEDRRMLESPVIADPQTPATPKTVVVVAILTVVVSVCVSIAYANSYFTGKRENEDRARAWATLFSFRGHSVLDKHFNLLPINGTEKHQLLRKEATNVFKFYASGRSKYCHGLLVTIELKSRHDLFSRLFNWVRPCKNEIRFEVYMNDKAMDHMLFVVARNEAAKTMHKELRDLQRFGGGVVPIPGGGRKWVSEELSVIAESEEVAADMITDAVLDKVFGDESFKNLGKYFISMHFSDQLPFKHRKMLLFKFVLPDNMNDLVRWLELIPYYIDLLGHYKLSRQARDKTKRARKSQGVRQERFISEKQSREGNIG</sequence>
<name>A0AAU9REH3_THLAR</name>
<dbReference type="GO" id="GO:0032469">
    <property type="term" value="P:endoplasmic reticulum calcium ion homeostasis"/>
    <property type="evidence" value="ECO:0007669"/>
    <property type="project" value="InterPro"/>
</dbReference>
<accession>A0AAU9REH3</accession>
<protein>
    <submittedName>
        <fullName evidence="4">Uncharacterized protein</fullName>
    </submittedName>
</protein>
<evidence type="ECO:0000256" key="1">
    <source>
        <dbReference type="SAM" id="MobiDB-lite"/>
    </source>
</evidence>
<dbReference type="PANTHER" id="PTHR12883">
    <property type="entry name" value="ADIPOCYTE-SPECIFIC PROTEIN 4-RELATED"/>
    <property type="match status" value="1"/>
</dbReference>
<feature type="chain" id="PRO_5043325491" evidence="3">
    <location>
        <begin position="25"/>
        <end position="385"/>
    </location>
</feature>